<keyword evidence="4" id="KW-0223">Dioxygenase</keyword>
<keyword evidence="4" id="KW-0560">Oxidoreductase</keyword>
<evidence type="ECO:0000256" key="1">
    <source>
        <dbReference type="ARBA" id="ARBA00022723"/>
    </source>
</evidence>
<dbReference type="PANTHER" id="PTHR46142:SF3">
    <property type="entry name" value="F18B13.24 PROTEIN"/>
    <property type="match status" value="1"/>
</dbReference>
<accession>A0A5B8MF24</accession>
<feature type="region of interest" description="Disordered" evidence="2">
    <location>
        <begin position="1"/>
        <end position="27"/>
    </location>
</feature>
<feature type="region of interest" description="Disordered" evidence="2">
    <location>
        <begin position="189"/>
        <end position="208"/>
    </location>
</feature>
<dbReference type="OrthoDB" id="16820at2759"/>
<dbReference type="Gene3D" id="3.10.180.10">
    <property type="entry name" value="2,3-Dihydroxybiphenyl 1,2-Dioxygenase, domain 1"/>
    <property type="match status" value="1"/>
</dbReference>
<dbReference type="InterPro" id="IPR037523">
    <property type="entry name" value="VOC_core"/>
</dbReference>
<dbReference type="InterPro" id="IPR004360">
    <property type="entry name" value="Glyas_Fos-R_dOase_dom"/>
</dbReference>
<reference evidence="4 5" key="1">
    <citation type="submission" date="2018-07" db="EMBL/GenBank/DDBJ databases">
        <title>The complete nuclear genome of the prasinophyte Chloropicon primus (CCMP1205).</title>
        <authorList>
            <person name="Pombert J.-F."/>
            <person name="Otis C."/>
            <person name="Turmel M."/>
            <person name="Lemieux C."/>
        </authorList>
    </citation>
    <scope>NUCLEOTIDE SEQUENCE [LARGE SCALE GENOMIC DNA]</scope>
    <source>
        <strain evidence="4 5">CCMP1205</strain>
    </source>
</reference>
<evidence type="ECO:0000313" key="5">
    <source>
        <dbReference type="Proteomes" id="UP000316726"/>
    </source>
</evidence>
<proteinExistence type="predicted"/>
<evidence type="ECO:0000256" key="2">
    <source>
        <dbReference type="SAM" id="MobiDB-lite"/>
    </source>
</evidence>
<dbReference type="PROSITE" id="PS00934">
    <property type="entry name" value="GLYOXALASE_I_1"/>
    <property type="match status" value="1"/>
</dbReference>
<protein>
    <submittedName>
        <fullName evidence="4">Dihydroxybiphenyl dioxygenase</fullName>
    </submittedName>
</protein>
<feature type="compositionally biased region" description="Polar residues" evidence="2">
    <location>
        <begin position="1"/>
        <end position="11"/>
    </location>
</feature>
<sequence>MKSTANASDSNECCLERPGPSPKREQEQIARRTQYRKLNLQSFSHVSFVVQNLEASRKFYSELLGFSELVRPGSLKERCNGCWLFSYNIGLHLIEGVPPERPTEICPEADHFSFQCDDITEVEKQLTTLGVNYLSDQIDHAGVCISQLFFHDPDRNMVEVCNCDNAPLQFLHGGGGVCFPKSMNLTQHQHEENWKSQRGQQETSPLMM</sequence>
<dbReference type="GO" id="GO:0004462">
    <property type="term" value="F:lactoylglutathione lyase activity"/>
    <property type="evidence" value="ECO:0007669"/>
    <property type="project" value="InterPro"/>
</dbReference>
<dbReference type="InterPro" id="IPR029068">
    <property type="entry name" value="Glyas_Bleomycin-R_OHBP_Dase"/>
</dbReference>
<keyword evidence="5" id="KW-1185">Reference proteome</keyword>
<dbReference type="SUPFAM" id="SSF54593">
    <property type="entry name" value="Glyoxalase/Bleomycin resistance protein/Dihydroxybiphenyl dioxygenase"/>
    <property type="match status" value="1"/>
</dbReference>
<dbReference type="EMBL" id="CP031035">
    <property type="protein sequence ID" value="QDZ18881.1"/>
    <property type="molecule type" value="Genomic_DNA"/>
</dbReference>
<dbReference type="GO" id="GO:0046872">
    <property type="term" value="F:metal ion binding"/>
    <property type="evidence" value="ECO:0007669"/>
    <property type="project" value="UniProtKB-KW"/>
</dbReference>
<gene>
    <name evidence="4" type="ORF">A3770_02p13990</name>
</gene>
<organism evidence="4 5">
    <name type="scientific">Chloropicon primus</name>
    <dbReference type="NCBI Taxonomy" id="1764295"/>
    <lineage>
        <taxon>Eukaryota</taxon>
        <taxon>Viridiplantae</taxon>
        <taxon>Chlorophyta</taxon>
        <taxon>Chloropicophyceae</taxon>
        <taxon>Chloropicales</taxon>
        <taxon>Chloropicaceae</taxon>
        <taxon>Chloropicon</taxon>
    </lineage>
</organism>
<dbReference type="PROSITE" id="PS51819">
    <property type="entry name" value="VOC"/>
    <property type="match status" value="1"/>
</dbReference>
<feature type="domain" description="VOC" evidence="3">
    <location>
        <begin position="42"/>
        <end position="163"/>
    </location>
</feature>
<dbReference type="InterPro" id="IPR018146">
    <property type="entry name" value="Glyoxalase_1_CS"/>
</dbReference>
<dbReference type="GO" id="GO:0051213">
    <property type="term" value="F:dioxygenase activity"/>
    <property type="evidence" value="ECO:0007669"/>
    <property type="project" value="UniProtKB-KW"/>
</dbReference>
<name>A0A5B8MF24_9CHLO</name>
<dbReference type="Proteomes" id="UP000316726">
    <property type="component" value="Chromosome 2"/>
</dbReference>
<feature type="compositionally biased region" description="Polar residues" evidence="2">
    <location>
        <begin position="196"/>
        <end position="208"/>
    </location>
</feature>
<dbReference type="PANTHER" id="PTHR46142">
    <property type="match status" value="1"/>
</dbReference>
<keyword evidence="1" id="KW-0479">Metal-binding</keyword>
<dbReference type="AlphaFoldDB" id="A0A5B8MF24"/>
<evidence type="ECO:0000259" key="3">
    <source>
        <dbReference type="PROSITE" id="PS51819"/>
    </source>
</evidence>
<evidence type="ECO:0000313" key="4">
    <source>
        <dbReference type="EMBL" id="QDZ18881.1"/>
    </source>
</evidence>
<dbReference type="Pfam" id="PF00903">
    <property type="entry name" value="Glyoxalase"/>
    <property type="match status" value="1"/>
</dbReference>